<comment type="similarity">
    <text evidence="5">Belongs to the STT3 family.</text>
</comment>
<keyword evidence="11" id="KW-1133">Transmembrane helix</keyword>
<dbReference type="GO" id="GO:0016020">
    <property type="term" value="C:membrane"/>
    <property type="evidence" value="ECO:0007669"/>
    <property type="project" value="InterPro"/>
</dbReference>
<dbReference type="GO" id="GO:0012505">
    <property type="term" value="C:endomembrane system"/>
    <property type="evidence" value="ECO:0007669"/>
    <property type="project" value="UniProtKB-SubCell"/>
</dbReference>
<evidence type="ECO:0000256" key="2">
    <source>
        <dbReference type="ARBA" id="ARBA00001946"/>
    </source>
</evidence>
<keyword evidence="13" id="KW-0464">Manganese</keyword>
<keyword evidence="10" id="KW-0460">Magnesium</keyword>
<organism evidence="14 15">
    <name type="scientific">Pisum sativum</name>
    <name type="common">Garden pea</name>
    <name type="synonym">Lathyrus oleraceus</name>
    <dbReference type="NCBI Taxonomy" id="3888"/>
    <lineage>
        <taxon>Eukaryota</taxon>
        <taxon>Viridiplantae</taxon>
        <taxon>Streptophyta</taxon>
        <taxon>Embryophyta</taxon>
        <taxon>Tracheophyta</taxon>
        <taxon>Spermatophyta</taxon>
        <taxon>Magnoliopsida</taxon>
        <taxon>eudicotyledons</taxon>
        <taxon>Gunneridae</taxon>
        <taxon>Pentapetalae</taxon>
        <taxon>rosids</taxon>
        <taxon>fabids</taxon>
        <taxon>Fabales</taxon>
        <taxon>Fabaceae</taxon>
        <taxon>Papilionoideae</taxon>
        <taxon>50 kb inversion clade</taxon>
        <taxon>NPAAA clade</taxon>
        <taxon>Hologalegina</taxon>
        <taxon>IRL clade</taxon>
        <taxon>Fabeae</taxon>
        <taxon>Lathyrus</taxon>
    </lineage>
</organism>
<evidence type="ECO:0000256" key="12">
    <source>
        <dbReference type="ARBA" id="ARBA00023136"/>
    </source>
</evidence>
<evidence type="ECO:0000256" key="6">
    <source>
        <dbReference type="ARBA" id="ARBA00022676"/>
    </source>
</evidence>
<dbReference type="PANTHER" id="PTHR13872">
    <property type="entry name" value="DOLICHYL-DIPHOSPHOOLIGOSACCHARIDE--PROTEIN GLYCOSYLTRANSFERASE SUBUNIT"/>
    <property type="match status" value="1"/>
</dbReference>
<keyword evidence="7" id="KW-0808">Transferase</keyword>
<dbReference type="PANTHER" id="PTHR13872:SF1">
    <property type="entry name" value="DOLICHYL-DIPHOSPHOOLIGOSACCHARIDE--PROTEIN GLYCOSYLTRANSFERASE SUBUNIT STT3B"/>
    <property type="match status" value="1"/>
</dbReference>
<reference evidence="14 15" key="1">
    <citation type="journal article" date="2022" name="Nat. Genet.">
        <title>Improved pea reference genome and pan-genome highlight genomic features and evolutionary characteristics.</title>
        <authorList>
            <person name="Yang T."/>
            <person name="Liu R."/>
            <person name="Luo Y."/>
            <person name="Hu S."/>
            <person name="Wang D."/>
            <person name="Wang C."/>
            <person name="Pandey M.K."/>
            <person name="Ge S."/>
            <person name="Xu Q."/>
            <person name="Li N."/>
            <person name="Li G."/>
            <person name="Huang Y."/>
            <person name="Saxena R.K."/>
            <person name="Ji Y."/>
            <person name="Li M."/>
            <person name="Yan X."/>
            <person name="He Y."/>
            <person name="Liu Y."/>
            <person name="Wang X."/>
            <person name="Xiang C."/>
            <person name="Varshney R.K."/>
            <person name="Ding H."/>
            <person name="Gao S."/>
            <person name="Zong X."/>
        </authorList>
    </citation>
    <scope>NUCLEOTIDE SEQUENCE [LARGE SCALE GENOMIC DNA]</scope>
    <source>
        <strain evidence="14 15">cv. Zhongwan 6</strain>
    </source>
</reference>
<comment type="cofactor">
    <cofactor evidence="1">
        <name>Mn(2+)</name>
        <dbReference type="ChEBI" id="CHEBI:29035"/>
    </cofactor>
</comment>
<evidence type="ECO:0000256" key="5">
    <source>
        <dbReference type="ARBA" id="ARBA00010810"/>
    </source>
</evidence>
<keyword evidence="6" id="KW-0328">Glycosyltransferase</keyword>
<evidence type="ECO:0000256" key="7">
    <source>
        <dbReference type="ARBA" id="ARBA00022679"/>
    </source>
</evidence>
<dbReference type="Gene3D" id="3.40.50.12610">
    <property type="match status" value="1"/>
</dbReference>
<keyword evidence="8" id="KW-0812">Transmembrane</keyword>
<evidence type="ECO:0000313" key="15">
    <source>
        <dbReference type="Proteomes" id="UP001058974"/>
    </source>
</evidence>
<comment type="pathway">
    <text evidence="4">Protein modification; protein glycosylation.</text>
</comment>
<dbReference type="Proteomes" id="UP001058974">
    <property type="component" value="Chromosome 1"/>
</dbReference>
<dbReference type="GO" id="GO:0004576">
    <property type="term" value="F:oligosaccharyl transferase activity"/>
    <property type="evidence" value="ECO:0007669"/>
    <property type="project" value="InterPro"/>
</dbReference>
<evidence type="ECO:0000313" key="14">
    <source>
        <dbReference type="EMBL" id="KAI5447412.1"/>
    </source>
</evidence>
<evidence type="ECO:0000256" key="1">
    <source>
        <dbReference type="ARBA" id="ARBA00001936"/>
    </source>
</evidence>
<dbReference type="GO" id="GO:0046872">
    <property type="term" value="F:metal ion binding"/>
    <property type="evidence" value="ECO:0007669"/>
    <property type="project" value="UniProtKB-KW"/>
</dbReference>
<dbReference type="EMBL" id="JAMSHJ010000001">
    <property type="protein sequence ID" value="KAI5447412.1"/>
    <property type="molecule type" value="Genomic_DNA"/>
</dbReference>
<protein>
    <submittedName>
        <fullName evidence="14">Uncharacterized protein</fullName>
    </submittedName>
</protein>
<evidence type="ECO:0000256" key="11">
    <source>
        <dbReference type="ARBA" id="ARBA00022989"/>
    </source>
</evidence>
<comment type="subcellular location">
    <subcellularLocation>
        <location evidence="3">Endomembrane system</location>
        <topology evidence="3">Multi-pass membrane protein</topology>
    </subcellularLocation>
</comment>
<accession>A0A9D5BP69</accession>
<evidence type="ECO:0000256" key="10">
    <source>
        <dbReference type="ARBA" id="ARBA00022842"/>
    </source>
</evidence>
<keyword evidence="9" id="KW-0479">Metal-binding</keyword>
<proteinExistence type="inferred from homology"/>
<evidence type="ECO:0000256" key="13">
    <source>
        <dbReference type="ARBA" id="ARBA00023211"/>
    </source>
</evidence>
<gene>
    <name evidence="14" type="ORF">KIW84_015029</name>
</gene>
<evidence type="ECO:0000256" key="9">
    <source>
        <dbReference type="ARBA" id="ARBA00022723"/>
    </source>
</evidence>
<dbReference type="AlphaFoldDB" id="A0A9D5BP69"/>
<evidence type="ECO:0000256" key="4">
    <source>
        <dbReference type="ARBA" id="ARBA00004922"/>
    </source>
</evidence>
<keyword evidence="12" id="KW-0472">Membrane</keyword>
<evidence type="ECO:0000256" key="8">
    <source>
        <dbReference type="ARBA" id="ARBA00022692"/>
    </source>
</evidence>
<keyword evidence="15" id="KW-1185">Reference proteome</keyword>
<comment type="cofactor">
    <cofactor evidence="2">
        <name>Mg(2+)</name>
        <dbReference type="ChEBI" id="CHEBI:18420"/>
    </cofactor>
</comment>
<name>A0A9D5BP69_PEA</name>
<evidence type="ECO:0000256" key="3">
    <source>
        <dbReference type="ARBA" id="ARBA00004127"/>
    </source>
</evidence>
<comment type="caution">
    <text evidence="14">The sequence shown here is derived from an EMBL/GenBank/DDBJ whole genome shotgun (WGS) entry which is preliminary data.</text>
</comment>
<dbReference type="InterPro" id="IPR003674">
    <property type="entry name" value="Oligo_trans_STT3"/>
</dbReference>
<sequence>MANPRLQPSAGTAIRNSPLSTTLPLLSTTDKPHFYKRTNTHFRRRLPSQPNSLPPPLQPPSSSLSFTFQQTIQNGWLRYAIHCTWVIGEAYSFPSIVLVARGVHSQRFMFDNHRKAYFCFRQKTPPDAKVMSWWDYGYQVAAMGNRIVIVDNNA</sequence>
<dbReference type="Gramene" id="Psat01G0502900-T1">
    <property type="protein sequence ID" value="KAI5447412.1"/>
    <property type="gene ID" value="KIW84_015029"/>
</dbReference>